<evidence type="ECO:0000313" key="2">
    <source>
        <dbReference type="Proteomes" id="UP000011980"/>
    </source>
</evidence>
<name>M6FD91_9LEPT</name>
<dbReference type="AlphaFoldDB" id="M6FD91"/>
<reference evidence="1 2" key="1">
    <citation type="submission" date="2013-01" db="EMBL/GenBank/DDBJ databases">
        <authorList>
            <person name="Harkins D.M."/>
            <person name="Durkin A.S."/>
            <person name="Brinkac L.M."/>
            <person name="Haft D.H."/>
            <person name="Selengut J.D."/>
            <person name="Sanka R."/>
            <person name="DePew J."/>
            <person name="Purushe J."/>
            <person name="Galloway R.L."/>
            <person name="Vinetz J.M."/>
            <person name="Sutton G.G."/>
            <person name="Nierman W.C."/>
            <person name="Fouts D.E."/>
        </authorList>
    </citation>
    <scope>NUCLEOTIDE SEQUENCE [LARGE SCALE GENOMIC DNA]</scope>
    <source>
        <strain evidence="1 2">Nikolaevo</strain>
    </source>
</reference>
<gene>
    <name evidence="1" type="ORF">LEP1GSC008_3324</name>
</gene>
<evidence type="ECO:0000313" key="1">
    <source>
        <dbReference type="EMBL" id="EMK23984.1"/>
    </source>
</evidence>
<comment type="caution">
    <text evidence="1">The sequence shown here is derived from an EMBL/GenBank/DDBJ whole genome shotgun (WGS) entry which is preliminary data.</text>
</comment>
<dbReference type="Proteomes" id="UP000011980">
    <property type="component" value="Unassembled WGS sequence"/>
</dbReference>
<protein>
    <submittedName>
        <fullName evidence="1">Uncharacterized protein</fullName>
    </submittedName>
</protein>
<dbReference type="PATRIC" id="fig|1240687.3.peg.2477"/>
<accession>M6FD91</accession>
<dbReference type="EMBL" id="ANCE01000117">
    <property type="protein sequence ID" value="EMK23984.1"/>
    <property type="molecule type" value="Genomic_DNA"/>
</dbReference>
<proteinExistence type="predicted"/>
<sequence>MFLSLKNKMFLIFPFSYPQSELPFKKITDVVAKRKIKSM</sequence>
<organism evidence="1 2">
    <name type="scientific">Leptospira kirschneri serovar Bulgarica str. Nikolaevo</name>
    <dbReference type="NCBI Taxonomy" id="1240687"/>
    <lineage>
        <taxon>Bacteria</taxon>
        <taxon>Pseudomonadati</taxon>
        <taxon>Spirochaetota</taxon>
        <taxon>Spirochaetia</taxon>
        <taxon>Leptospirales</taxon>
        <taxon>Leptospiraceae</taxon>
        <taxon>Leptospira</taxon>
    </lineage>
</organism>